<feature type="transmembrane region" description="Helical" evidence="2">
    <location>
        <begin position="12"/>
        <end position="33"/>
    </location>
</feature>
<comment type="caution">
    <text evidence="3">The sequence shown here is derived from an EMBL/GenBank/DDBJ whole genome shotgun (WGS) entry which is preliminary data.</text>
</comment>
<dbReference type="EMBL" id="AZIL01001692">
    <property type="protein sequence ID" value="EWM23298.1"/>
    <property type="molecule type" value="Genomic_DNA"/>
</dbReference>
<feature type="region of interest" description="Disordered" evidence="1">
    <location>
        <begin position="117"/>
        <end position="139"/>
    </location>
</feature>
<reference evidence="3 4" key="1">
    <citation type="journal article" date="2014" name="Mol. Plant">
        <title>Chromosome Scale Genome Assembly and Transcriptome Profiling of Nannochloropsis gaditana in Nitrogen Depletion.</title>
        <authorList>
            <person name="Corteggiani Carpinelli E."/>
            <person name="Telatin A."/>
            <person name="Vitulo N."/>
            <person name="Forcato C."/>
            <person name="D'Angelo M."/>
            <person name="Schiavon R."/>
            <person name="Vezzi A."/>
            <person name="Giacometti G.M."/>
            <person name="Morosinotto T."/>
            <person name="Valle G."/>
        </authorList>
    </citation>
    <scope>NUCLEOTIDE SEQUENCE [LARGE SCALE GENOMIC DNA]</scope>
    <source>
        <strain evidence="3 4">B-31</strain>
    </source>
</reference>
<keyword evidence="2" id="KW-1133">Transmembrane helix</keyword>
<proteinExistence type="predicted"/>
<dbReference type="Proteomes" id="UP000019335">
    <property type="component" value="Chromosome 17"/>
</dbReference>
<organism evidence="3 4">
    <name type="scientific">Nannochloropsis gaditana</name>
    <dbReference type="NCBI Taxonomy" id="72520"/>
    <lineage>
        <taxon>Eukaryota</taxon>
        <taxon>Sar</taxon>
        <taxon>Stramenopiles</taxon>
        <taxon>Ochrophyta</taxon>
        <taxon>Eustigmatophyceae</taxon>
        <taxon>Eustigmatales</taxon>
        <taxon>Monodopsidaceae</taxon>
        <taxon>Nannochloropsis</taxon>
    </lineage>
</organism>
<evidence type="ECO:0008006" key="5">
    <source>
        <dbReference type="Google" id="ProtNLM"/>
    </source>
</evidence>
<protein>
    <recommendedName>
        <fullName evidence="5">Transmembrane protein</fullName>
    </recommendedName>
</protein>
<feature type="compositionally biased region" description="Low complexity" evidence="1">
    <location>
        <begin position="118"/>
        <end position="132"/>
    </location>
</feature>
<dbReference type="PANTHER" id="PTHR35283">
    <property type="entry name" value="T12C22.21 PROTEIN"/>
    <property type="match status" value="1"/>
</dbReference>
<evidence type="ECO:0000313" key="3">
    <source>
        <dbReference type="EMBL" id="EWM23298.1"/>
    </source>
</evidence>
<keyword evidence="2" id="KW-0812">Transmembrane</keyword>
<dbReference type="AlphaFoldDB" id="W7TIG6"/>
<sequence>MGREKQHNPIPLLFLLLVATSFPAVFAFVVPSIPSGRDSYILRTPMFVASKLPSSSASGSRQAAFGALLARKQRTLAEELDDLRLDESTMSAEEKKRLQGLRASYKLEDVLDFDGTNAEPLPSAPASPAQADPDYDPLDDAEDLAVAETAWSGQAGLDVRRVGENNWKDVGARPLLALGDVLMFLLFASVGRSIHTGGLSLDVQVVQTAAPFILAWLGLAPLLGAYTPEASRSTGNAVKTVLKAWALAVPGGLVGRGLLKGEVPPVPFMAVTMVTTLVLLTAWRVAVVAVAGGEVEGGEGNKRSGLFDVFKMVTTLIGRW</sequence>
<evidence type="ECO:0000313" key="4">
    <source>
        <dbReference type="Proteomes" id="UP000019335"/>
    </source>
</evidence>
<dbReference type="OrthoDB" id="2015146at2759"/>
<accession>W7TIG6</accession>
<dbReference type="Pfam" id="PF11255">
    <property type="entry name" value="DUF3054"/>
    <property type="match status" value="1"/>
</dbReference>
<dbReference type="InterPro" id="IPR021414">
    <property type="entry name" value="DUF3054"/>
</dbReference>
<name>W7TIG6_9STRA</name>
<evidence type="ECO:0000256" key="1">
    <source>
        <dbReference type="SAM" id="MobiDB-lite"/>
    </source>
</evidence>
<dbReference type="PANTHER" id="PTHR35283:SF3">
    <property type="entry name" value="T12C22.21 PROTEIN"/>
    <property type="match status" value="1"/>
</dbReference>
<keyword evidence="2" id="KW-0472">Membrane</keyword>
<gene>
    <name evidence="3" type="ORF">Naga_100158g9</name>
</gene>
<keyword evidence="4" id="KW-1185">Reference proteome</keyword>
<evidence type="ECO:0000256" key="2">
    <source>
        <dbReference type="SAM" id="Phobius"/>
    </source>
</evidence>